<evidence type="ECO:0000256" key="11">
    <source>
        <dbReference type="ARBA" id="ARBA00023054"/>
    </source>
</evidence>
<accession>A0A8W8KFE7</accession>
<dbReference type="PANTHER" id="PTHR13557:SF1">
    <property type="entry name" value="COILED-COIL DOMAIN-CONTAINING PROTEIN 86"/>
    <property type="match status" value="1"/>
</dbReference>
<evidence type="ECO:0000313" key="16">
    <source>
        <dbReference type="Proteomes" id="UP000005408"/>
    </source>
</evidence>
<organism evidence="15 16">
    <name type="scientific">Magallana gigas</name>
    <name type="common">Pacific oyster</name>
    <name type="synonym">Crassostrea gigas</name>
    <dbReference type="NCBI Taxonomy" id="29159"/>
    <lineage>
        <taxon>Eukaryota</taxon>
        <taxon>Metazoa</taxon>
        <taxon>Spiralia</taxon>
        <taxon>Lophotrochozoa</taxon>
        <taxon>Mollusca</taxon>
        <taxon>Bivalvia</taxon>
        <taxon>Autobranchia</taxon>
        <taxon>Pteriomorphia</taxon>
        <taxon>Ostreida</taxon>
        <taxon>Ostreoidea</taxon>
        <taxon>Ostreidae</taxon>
        <taxon>Magallana</taxon>
    </lineage>
</organism>
<proteinExistence type="inferred from homology"/>
<dbReference type="OrthoDB" id="277961at2759"/>
<dbReference type="OMA" id="MIQKRDT"/>
<evidence type="ECO:0000256" key="7">
    <source>
        <dbReference type="ARBA" id="ARBA00022517"/>
    </source>
</evidence>
<dbReference type="InterPro" id="IPR005579">
    <property type="entry name" value="Cgr1-like"/>
</dbReference>
<evidence type="ECO:0000256" key="4">
    <source>
        <dbReference type="ARBA" id="ARBA00007869"/>
    </source>
</evidence>
<feature type="compositionally biased region" description="Basic and acidic residues" evidence="14">
    <location>
        <begin position="85"/>
        <end position="102"/>
    </location>
</feature>
<dbReference type="PANTHER" id="PTHR13557">
    <property type="entry name" value="COILED-COIL DOMAIN-CONTAINING PROTEIN 86"/>
    <property type="match status" value="1"/>
</dbReference>
<evidence type="ECO:0000256" key="8">
    <source>
        <dbReference type="ARBA" id="ARBA00022552"/>
    </source>
</evidence>
<dbReference type="RefSeq" id="XP_034299352.1">
    <property type="nucleotide sequence ID" value="XM_034443461.2"/>
</dbReference>
<comment type="subcellular location">
    <subcellularLocation>
        <location evidence="2">Chromosome</location>
    </subcellularLocation>
    <subcellularLocation>
        <location evidence="3">Nucleus</location>
        <location evidence="3">Nucleolus</location>
    </subcellularLocation>
</comment>
<feature type="compositionally biased region" description="Basic and acidic residues" evidence="14">
    <location>
        <begin position="1"/>
        <end position="12"/>
    </location>
</feature>
<dbReference type="EnsemblMetazoa" id="G22932.2">
    <property type="protein sequence ID" value="G22932.2:cds"/>
    <property type="gene ID" value="G22932"/>
</dbReference>
<evidence type="ECO:0000256" key="14">
    <source>
        <dbReference type="SAM" id="MobiDB-lite"/>
    </source>
</evidence>
<keyword evidence="10" id="KW-0164">Citrullination</keyword>
<evidence type="ECO:0000313" key="15">
    <source>
        <dbReference type="EnsemblMetazoa" id="G22932.3:cds"/>
    </source>
</evidence>
<feature type="region of interest" description="Disordered" evidence="14">
    <location>
        <begin position="85"/>
        <end position="127"/>
    </location>
</feature>
<evidence type="ECO:0000256" key="6">
    <source>
        <dbReference type="ARBA" id="ARBA00022454"/>
    </source>
</evidence>
<evidence type="ECO:0000256" key="1">
    <source>
        <dbReference type="ARBA" id="ARBA00004090"/>
    </source>
</evidence>
<dbReference type="EnsemblMetazoa" id="G22932.1">
    <property type="protein sequence ID" value="G22932.1:cds"/>
    <property type="gene ID" value="G22932"/>
</dbReference>
<evidence type="ECO:0000256" key="12">
    <source>
        <dbReference type="ARBA" id="ARBA00023242"/>
    </source>
</evidence>
<evidence type="ECO:0000256" key="3">
    <source>
        <dbReference type="ARBA" id="ARBA00004604"/>
    </source>
</evidence>
<reference evidence="15" key="1">
    <citation type="submission" date="2022-08" db="UniProtKB">
        <authorList>
            <consortium name="EnsemblMetazoa"/>
        </authorList>
    </citation>
    <scope>IDENTIFICATION</scope>
    <source>
        <strain evidence="15">05x7-T-G4-1.051#20</strain>
    </source>
</reference>
<evidence type="ECO:0000256" key="5">
    <source>
        <dbReference type="ARBA" id="ARBA00016738"/>
    </source>
</evidence>
<keyword evidence="11" id="KW-0175">Coiled coil</keyword>
<dbReference type="EnsemblMetazoa" id="G22932.3">
    <property type="protein sequence ID" value="G22932.3:cds"/>
    <property type="gene ID" value="G22932"/>
</dbReference>
<dbReference type="KEGG" id="crg:105334453"/>
<dbReference type="GeneID" id="105334453"/>
<feature type="region of interest" description="Disordered" evidence="14">
    <location>
        <begin position="1"/>
        <end position="39"/>
    </location>
</feature>
<dbReference type="GO" id="GO:0006364">
    <property type="term" value="P:rRNA processing"/>
    <property type="evidence" value="ECO:0007669"/>
    <property type="project" value="UniProtKB-KW"/>
</dbReference>
<comment type="function">
    <text evidence="1">Involved in nucleolar integrity and required for processing of the pre-rRNA for the 60S ribosome subunit.</text>
</comment>
<keyword evidence="9" id="KW-0597">Phosphoprotein</keyword>
<protein>
    <recommendedName>
        <fullName evidence="5">Coiled-coil domain-containing protein 86</fullName>
    </recommendedName>
</protein>
<dbReference type="GO" id="GO:0005694">
    <property type="term" value="C:chromosome"/>
    <property type="evidence" value="ECO:0007669"/>
    <property type="project" value="UniProtKB-SubCell"/>
</dbReference>
<dbReference type="AlphaFoldDB" id="A0A8W8KFE7"/>
<keyword evidence="12" id="KW-0539">Nucleus</keyword>
<keyword evidence="6" id="KW-0158">Chromosome</keyword>
<evidence type="ECO:0000256" key="10">
    <source>
        <dbReference type="ARBA" id="ARBA00022934"/>
    </source>
</evidence>
<keyword evidence="8" id="KW-0698">rRNA processing</keyword>
<keyword evidence="16" id="KW-1185">Reference proteome</keyword>
<feature type="compositionally biased region" description="Basic residues" evidence="14">
    <location>
        <begin position="111"/>
        <end position="127"/>
    </location>
</feature>
<evidence type="ECO:0000256" key="2">
    <source>
        <dbReference type="ARBA" id="ARBA00004286"/>
    </source>
</evidence>
<comment type="function">
    <text evidence="13">Required for proper chromosome segregation during mitosis and error-free mitotic progression.</text>
</comment>
<comment type="similarity">
    <text evidence="4">Belongs to the CGR1 family.</text>
</comment>
<dbReference type="Proteomes" id="UP000005408">
    <property type="component" value="Unassembled WGS sequence"/>
</dbReference>
<sequence>METDMGSERVKSALETYHNIPRGKPKSGRPWKTQRNDRFSAIRTTKTKKLNWDEKMKKRAEQKSIKNFEKELKEKRAKELEMKRIRSEENKKRRLENERKSEVVQTIKNTAKIKRMKKKQLRQIQKR</sequence>
<name>A0A8W8KFE7_MAGGI</name>
<evidence type="ECO:0000256" key="9">
    <source>
        <dbReference type="ARBA" id="ARBA00022553"/>
    </source>
</evidence>
<dbReference type="Pfam" id="PF03879">
    <property type="entry name" value="Cgr1"/>
    <property type="match status" value="1"/>
</dbReference>
<keyword evidence="7" id="KW-0690">Ribosome biogenesis</keyword>
<dbReference type="InterPro" id="IPR026570">
    <property type="entry name" value="CCDC86"/>
</dbReference>
<evidence type="ECO:0000256" key="13">
    <source>
        <dbReference type="ARBA" id="ARBA00093307"/>
    </source>
</evidence>
<dbReference type="GO" id="GO:0005730">
    <property type="term" value="C:nucleolus"/>
    <property type="evidence" value="ECO:0007669"/>
    <property type="project" value="UniProtKB-SubCell"/>
</dbReference>